<reference evidence="1 2" key="1">
    <citation type="submission" date="2024-11" db="EMBL/GenBank/DDBJ databases">
        <authorList>
            <person name="Kaparullina E.N."/>
            <person name="Delegan Y.A."/>
            <person name="Doronina N.V."/>
        </authorList>
    </citation>
    <scope>NUCLEOTIDE SEQUENCE [LARGE SCALE GENOMIC DNA]</scope>
    <source>
        <strain evidence="1 2">7sh_L</strain>
    </source>
</reference>
<gene>
    <name evidence="1" type="ORF">ACIKP9_04070</name>
</gene>
<dbReference type="Pfam" id="PF01874">
    <property type="entry name" value="CitG"/>
    <property type="match status" value="1"/>
</dbReference>
<keyword evidence="1" id="KW-0808">Transferase</keyword>
<dbReference type="GO" id="GO:0046917">
    <property type="term" value="F:triphosphoribosyl-dephospho-CoA synthase activity"/>
    <property type="evidence" value="ECO:0007669"/>
    <property type="project" value="UniProtKB-EC"/>
</dbReference>
<dbReference type="PANTHER" id="PTHR42280">
    <property type="entry name" value="CITG FAMILY PROTEIN"/>
    <property type="match status" value="1"/>
</dbReference>
<dbReference type="Gene3D" id="1.10.4200.10">
    <property type="entry name" value="Triphosphoribosyl-dephospho-CoA protein"/>
    <property type="match status" value="1"/>
</dbReference>
<evidence type="ECO:0000313" key="1">
    <source>
        <dbReference type="EMBL" id="MFJ5445395.1"/>
    </source>
</evidence>
<dbReference type="RefSeq" id="WP_400879621.1">
    <property type="nucleotide sequence ID" value="NZ_JBIWXY010000001.1"/>
</dbReference>
<dbReference type="InterPro" id="IPR002736">
    <property type="entry name" value="CitG"/>
</dbReference>
<dbReference type="EC" id="2.4.2.52" evidence="1"/>
<evidence type="ECO:0000313" key="2">
    <source>
        <dbReference type="Proteomes" id="UP001617669"/>
    </source>
</evidence>
<dbReference type="Proteomes" id="UP001617669">
    <property type="component" value="Unassembled WGS sequence"/>
</dbReference>
<comment type="caution">
    <text evidence="1">The sequence shown here is derived from an EMBL/GenBank/DDBJ whole genome shotgun (WGS) entry which is preliminary data.</text>
</comment>
<sequence>MMPQRVAEAFRAACMAELSSLKPGNVHIFADGHGMVVQEFIHSADAVAGVIAQPGLSVGQRILASVEATWQVVSCNTNLGIVLLCAPLIHAALSNTTSGSLREKLQSVLAGLDVDDAELAFKAIARAAPGGLGEADAHDVHEAPTISLFVAMQAAAERDRIAWQYAHGFEDVFGVGLESYTQALHKWENPAWATTVLYLTLLSEFPDSHIQRKYDQARAAEVSRQAAAHLHALLAHENPKLYQRALLQFDAELKAQKLNPGTSADLTVATLLAHTLSHSDAL</sequence>
<keyword evidence="2" id="KW-1185">Reference proteome</keyword>
<protein>
    <submittedName>
        <fullName evidence="1">Triphosphoribosyl-dephospho-CoA synthase</fullName>
        <ecNumber evidence="1">2.4.2.52</ecNumber>
    </submittedName>
</protein>
<dbReference type="EMBL" id="JBIWXY010000001">
    <property type="protein sequence ID" value="MFJ5445395.1"/>
    <property type="molecule type" value="Genomic_DNA"/>
</dbReference>
<name>A0ABW8GJ41_9PROT</name>
<dbReference type="PANTHER" id="PTHR42280:SF1">
    <property type="entry name" value="CITG FAMILY PROTEIN"/>
    <property type="match status" value="1"/>
</dbReference>
<keyword evidence="1" id="KW-0328">Glycosyltransferase</keyword>
<dbReference type="GO" id="GO:0016757">
    <property type="term" value="F:glycosyltransferase activity"/>
    <property type="evidence" value="ECO:0007669"/>
    <property type="project" value="UniProtKB-KW"/>
</dbReference>
<accession>A0ABW8GJ41</accession>
<organism evidence="1 2">
    <name type="scientific">Methylobacillus methanolivorans</name>
    <dbReference type="NCBI Taxonomy" id="1848927"/>
    <lineage>
        <taxon>Bacteria</taxon>
        <taxon>Pseudomonadati</taxon>
        <taxon>Pseudomonadota</taxon>
        <taxon>Betaproteobacteria</taxon>
        <taxon>Nitrosomonadales</taxon>
        <taxon>Methylophilaceae</taxon>
        <taxon>Methylobacillus</taxon>
    </lineage>
</organism>
<proteinExistence type="predicted"/>